<evidence type="ECO:0000256" key="7">
    <source>
        <dbReference type="RuleBase" id="RU003788"/>
    </source>
</evidence>
<dbReference type="InterPro" id="IPR023347">
    <property type="entry name" value="Lysozyme_dom_sf"/>
</dbReference>
<evidence type="ECO:0000256" key="1">
    <source>
        <dbReference type="ARBA" id="ARBA00000632"/>
    </source>
</evidence>
<dbReference type="GO" id="GO:0042742">
    <property type="term" value="P:defense response to bacterium"/>
    <property type="evidence" value="ECO:0007669"/>
    <property type="project" value="UniProtKB-KW"/>
</dbReference>
<dbReference type="GO" id="GO:0016998">
    <property type="term" value="P:cell wall macromolecule catabolic process"/>
    <property type="evidence" value="ECO:0007669"/>
    <property type="project" value="InterPro"/>
</dbReference>
<comment type="catalytic activity">
    <reaction evidence="1 7">
        <text>Hydrolysis of (1-&gt;4)-beta-linkages between N-acetylmuramic acid and N-acetyl-D-glucosamine residues in a peptidoglycan and between N-acetyl-D-glucosamine residues in chitodextrins.</text>
        <dbReference type="EC" id="3.2.1.17"/>
    </reaction>
</comment>
<evidence type="ECO:0000256" key="3">
    <source>
        <dbReference type="ARBA" id="ARBA00022638"/>
    </source>
</evidence>
<dbReference type="InterPro" id="IPR034690">
    <property type="entry name" value="Endolysin_T4_type"/>
</dbReference>
<dbReference type="InterPro" id="IPR002196">
    <property type="entry name" value="Glyco_hydro_24"/>
</dbReference>
<keyword evidence="9" id="KW-1185">Reference proteome</keyword>
<keyword evidence="3 7" id="KW-0081">Bacteriolytic enzyme</keyword>
<dbReference type="RefSeq" id="WP_119524417.1">
    <property type="nucleotide sequence ID" value="NZ_NRHC01000011.1"/>
</dbReference>
<dbReference type="PANTHER" id="PTHR38107:SF3">
    <property type="entry name" value="LYSOZYME RRRD-RELATED"/>
    <property type="match status" value="1"/>
</dbReference>
<evidence type="ECO:0000313" key="9">
    <source>
        <dbReference type="Proteomes" id="UP000265691"/>
    </source>
</evidence>
<gene>
    <name evidence="8" type="ORF">CKF54_00950</name>
</gene>
<evidence type="ECO:0000256" key="5">
    <source>
        <dbReference type="ARBA" id="ARBA00023200"/>
    </source>
</evidence>
<dbReference type="CDD" id="cd00737">
    <property type="entry name" value="lyz_endolysin_autolysin"/>
    <property type="match status" value="1"/>
</dbReference>
<dbReference type="PANTHER" id="PTHR38107">
    <property type="match status" value="1"/>
</dbReference>
<evidence type="ECO:0000256" key="6">
    <source>
        <dbReference type="ARBA" id="ARBA00023295"/>
    </source>
</evidence>
<dbReference type="HAMAP" id="MF_04110">
    <property type="entry name" value="ENDOLYSIN_T4"/>
    <property type="match status" value="1"/>
</dbReference>
<dbReference type="GO" id="GO:0009253">
    <property type="term" value="P:peptidoglycan catabolic process"/>
    <property type="evidence" value="ECO:0007669"/>
    <property type="project" value="InterPro"/>
</dbReference>
<dbReference type="Gene3D" id="1.10.530.40">
    <property type="match status" value="1"/>
</dbReference>
<dbReference type="Pfam" id="PF00959">
    <property type="entry name" value="Phage_lysozyme"/>
    <property type="match status" value="1"/>
</dbReference>
<dbReference type="OrthoDB" id="8141296at2"/>
<dbReference type="InterPro" id="IPR023346">
    <property type="entry name" value="Lysozyme-like_dom_sf"/>
</dbReference>
<keyword evidence="5" id="KW-1035">Host cytoplasm</keyword>
<dbReference type="InterPro" id="IPR033907">
    <property type="entry name" value="Endolysin_autolysin"/>
</dbReference>
<dbReference type="AlphaFoldDB" id="A0A3A1Y9X2"/>
<organism evidence="8 9">
    <name type="scientific">Psittacicella hinzii</name>
    <dbReference type="NCBI Taxonomy" id="2028575"/>
    <lineage>
        <taxon>Bacteria</taxon>
        <taxon>Pseudomonadati</taxon>
        <taxon>Pseudomonadota</taxon>
        <taxon>Gammaproteobacteria</taxon>
        <taxon>Pasteurellales</taxon>
        <taxon>Psittacicellaceae</taxon>
        <taxon>Psittacicella</taxon>
    </lineage>
</organism>
<proteinExistence type="inferred from homology"/>
<comment type="similarity">
    <text evidence="7">Belongs to the glycosyl hydrolase 24 family.</text>
</comment>
<accession>A0A3A1Y9X2</accession>
<protein>
    <recommendedName>
        <fullName evidence="7">Lysozyme</fullName>
        <ecNumber evidence="7">3.2.1.17</ecNumber>
    </recommendedName>
</protein>
<evidence type="ECO:0000256" key="2">
    <source>
        <dbReference type="ARBA" id="ARBA00022529"/>
    </source>
</evidence>
<sequence length="183" mass="21012">MTTTNNYIDEEELIRAEIDARAQANKERNRKLAVAKAVPFIAKWEGFREKKYLDQAGIWTIGYGFTDKAILAKYENTPMTKEEGMELIKLHVDKLSKQIELLVERTLNSNQLAALYSLAYNIGIGRFSTSTLLKVLNKKPHSPEVDKQFRVWRYVSGMVSSGLVNRRNDEVKLYHSTEELNNA</sequence>
<evidence type="ECO:0000256" key="4">
    <source>
        <dbReference type="ARBA" id="ARBA00022801"/>
    </source>
</evidence>
<reference evidence="8 9" key="1">
    <citation type="submission" date="2017-08" db="EMBL/GenBank/DDBJ databases">
        <title>Reclassification of Bisgaard taxon 37 and 44.</title>
        <authorList>
            <person name="Christensen H."/>
        </authorList>
    </citation>
    <scope>NUCLEOTIDE SEQUENCE [LARGE SCALE GENOMIC DNA]</scope>
    <source>
        <strain evidence="8 9">B96_3</strain>
    </source>
</reference>
<dbReference type="Proteomes" id="UP000265691">
    <property type="component" value="Unassembled WGS sequence"/>
</dbReference>
<dbReference type="InterPro" id="IPR051018">
    <property type="entry name" value="Bacteriophage_GH24"/>
</dbReference>
<keyword evidence="4 7" id="KW-0378">Hydrolase</keyword>
<dbReference type="GO" id="GO:0031640">
    <property type="term" value="P:killing of cells of another organism"/>
    <property type="evidence" value="ECO:0007669"/>
    <property type="project" value="UniProtKB-KW"/>
</dbReference>
<evidence type="ECO:0000313" key="8">
    <source>
        <dbReference type="EMBL" id="RIY34341.1"/>
    </source>
</evidence>
<comment type="caution">
    <text evidence="8">The sequence shown here is derived from an EMBL/GenBank/DDBJ whole genome shotgun (WGS) entry which is preliminary data.</text>
</comment>
<keyword evidence="2 7" id="KW-0929">Antimicrobial</keyword>
<dbReference type="GO" id="GO:0003796">
    <property type="term" value="F:lysozyme activity"/>
    <property type="evidence" value="ECO:0007669"/>
    <property type="project" value="UniProtKB-EC"/>
</dbReference>
<keyword evidence="6 7" id="KW-0326">Glycosidase</keyword>
<dbReference type="SUPFAM" id="SSF53955">
    <property type="entry name" value="Lysozyme-like"/>
    <property type="match status" value="1"/>
</dbReference>
<name>A0A3A1Y9X2_9GAMM</name>
<dbReference type="EC" id="3.2.1.17" evidence="7"/>
<dbReference type="EMBL" id="NRHC01000011">
    <property type="protein sequence ID" value="RIY34341.1"/>
    <property type="molecule type" value="Genomic_DNA"/>
</dbReference>